<feature type="region of interest" description="Disordered" evidence="2">
    <location>
        <begin position="202"/>
        <end position="226"/>
    </location>
</feature>
<feature type="coiled-coil region" evidence="1">
    <location>
        <begin position="230"/>
        <end position="285"/>
    </location>
</feature>
<feature type="region of interest" description="Disordered" evidence="2">
    <location>
        <begin position="384"/>
        <end position="408"/>
    </location>
</feature>
<dbReference type="VEuPathDB" id="TriTrypDB:BSAL_68345"/>
<feature type="region of interest" description="Disordered" evidence="2">
    <location>
        <begin position="421"/>
        <end position="454"/>
    </location>
</feature>
<feature type="region of interest" description="Disordered" evidence="2">
    <location>
        <begin position="1"/>
        <end position="69"/>
    </location>
</feature>
<keyword evidence="4" id="KW-1185">Reference proteome</keyword>
<sequence length="631" mass="68248">METLGEPSSEDHEHHRVHELDEEEEGRLTACSASTSGSVVTAERQRTSAAAQHQTTTTDEIGASSAPDIDEDYRLYDVVTPQDSPTHHHSAAPAPTRQLNNQTAAALPNPQPRPTQQQLQAVVVAPTILHQAAPQHDDVASLQLAHRLALQRILELEHQLRERSEQLVMQQAKVDSSKDKIQVLSHAVQTLKKKVEANTRRSALNSLSSPPAQAPLTTSTATQQTDDDWRSDYEASNASLRNLCAAQEQEAVKWKASASAAREHAAELVLEVKRLTQALDRVTANRNAVRSWSQKFVYQCLAEELEEDRTALAQKWSTMSVDDVAEWLDGGANSGGAPSARNDSVVQMVAALVGPTFVQPTPAANDASPTSHSVHDDREHALSPLANTTMVRSPSTSPPALSVRRTGEARSLLEELARASVATAASTATGGGALPPPPDGHSPHSLRRNRQQDDHLVNVRAIEMRLEVLRKALFSPQLSTATNTASRVGQLPASLRAGIEAEIAQLQKALEHMAAESATAIRIASRRQQTVALFSHTTPSISSCAINSTSSPPRPPLQRPSYEVDISSVVQYDDRLRRHPPPPSRAAAASMFEGGVIELSPAAKDPTAIAPRQLTSQVVYCMRSSSEEYTT</sequence>
<evidence type="ECO:0000313" key="3">
    <source>
        <dbReference type="EMBL" id="CUF97589.1"/>
    </source>
</evidence>
<dbReference type="Proteomes" id="UP000051952">
    <property type="component" value="Unassembled WGS sequence"/>
</dbReference>
<feature type="compositionally biased region" description="Polar residues" evidence="2">
    <location>
        <begin position="385"/>
        <end position="399"/>
    </location>
</feature>
<evidence type="ECO:0000256" key="1">
    <source>
        <dbReference type="SAM" id="Coils"/>
    </source>
</evidence>
<reference evidence="4" key="1">
    <citation type="submission" date="2015-09" db="EMBL/GenBank/DDBJ databases">
        <authorList>
            <consortium name="Pathogen Informatics"/>
        </authorList>
    </citation>
    <scope>NUCLEOTIDE SEQUENCE [LARGE SCALE GENOMIC DNA]</scope>
    <source>
        <strain evidence="4">Lake Konstanz</strain>
    </source>
</reference>
<evidence type="ECO:0000256" key="2">
    <source>
        <dbReference type="SAM" id="MobiDB-lite"/>
    </source>
</evidence>
<keyword evidence="1" id="KW-0175">Coiled coil</keyword>
<feature type="compositionally biased region" description="Low complexity" evidence="2">
    <location>
        <begin position="47"/>
        <end position="58"/>
    </location>
</feature>
<accession>A0A0S4IV63</accession>
<evidence type="ECO:0000313" key="4">
    <source>
        <dbReference type="Proteomes" id="UP000051952"/>
    </source>
</evidence>
<feature type="compositionally biased region" description="Basic and acidic residues" evidence="2">
    <location>
        <begin position="9"/>
        <end position="19"/>
    </location>
</feature>
<name>A0A0S4IV63_BODSA</name>
<feature type="compositionally biased region" description="Low complexity" evidence="2">
    <location>
        <begin position="208"/>
        <end position="224"/>
    </location>
</feature>
<proteinExistence type="predicted"/>
<organism evidence="3 4">
    <name type="scientific">Bodo saltans</name>
    <name type="common">Flagellated protozoan</name>
    <dbReference type="NCBI Taxonomy" id="75058"/>
    <lineage>
        <taxon>Eukaryota</taxon>
        <taxon>Discoba</taxon>
        <taxon>Euglenozoa</taxon>
        <taxon>Kinetoplastea</taxon>
        <taxon>Metakinetoplastina</taxon>
        <taxon>Eubodonida</taxon>
        <taxon>Bodonidae</taxon>
        <taxon>Bodo</taxon>
    </lineage>
</organism>
<dbReference type="EMBL" id="CYKH01000468">
    <property type="protein sequence ID" value="CUF97589.1"/>
    <property type="molecule type" value="Genomic_DNA"/>
</dbReference>
<dbReference type="AlphaFoldDB" id="A0A0S4IV63"/>
<gene>
    <name evidence="3" type="ORF">BSAL_68345</name>
</gene>
<protein>
    <submittedName>
        <fullName evidence="3">Uncharacterized protein</fullName>
    </submittedName>
</protein>